<accession>A0A3M8Q9P0</accession>
<gene>
    <name evidence="2" type="ORF">EBI00_01405</name>
</gene>
<dbReference type="Proteomes" id="UP000280507">
    <property type="component" value="Unassembled WGS sequence"/>
</dbReference>
<sequence>MKNNLIPFPTTRPSESKVESGLACDDELKELRAAFDRARADWPLELAELPENNKIFSGSKK</sequence>
<feature type="region of interest" description="Disordered" evidence="1">
    <location>
        <begin position="1"/>
        <end position="21"/>
    </location>
</feature>
<evidence type="ECO:0000313" key="3">
    <source>
        <dbReference type="Proteomes" id="UP000280507"/>
    </source>
</evidence>
<proteinExistence type="predicted"/>
<dbReference type="OrthoDB" id="6107720at2"/>
<evidence type="ECO:0000256" key="1">
    <source>
        <dbReference type="SAM" id="MobiDB-lite"/>
    </source>
</evidence>
<organism evidence="2 3">
    <name type="scientific">Marinomonas hwangdonensis</name>
    <dbReference type="NCBI Taxonomy" id="1053647"/>
    <lineage>
        <taxon>Bacteria</taxon>
        <taxon>Pseudomonadati</taxon>
        <taxon>Pseudomonadota</taxon>
        <taxon>Gammaproteobacteria</taxon>
        <taxon>Oceanospirillales</taxon>
        <taxon>Oceanospirillaceae</taxon>
        <taxon>Marinomonas</taxon>
    </lineage>
</organism>
<dbReference type="EMBL" id="RIZG01000001">
    <property type="protein sequence ID" value="RNF52793.1"/>
    <property type="molecule type" value="Genomic_DNA"/>
</dbReference>
<comment type="caution">
    <text evidence="2">The sequence shown here is derived from an EMBL/GenBank/DDBJ whole genome shotgun (WGS) entry which is preliminary data.</text>
</comment>
<reference evidence="2 3" key="1">
    <citation type="journal article" date="2012" name="Int. J. Syst. Evol. Microbiol.">
        <title>Marinomonas hwangdonensis sp. nov., isolated from seawater.</title>
        <authorList>
            <person name="Jung Y.T."/>
            <person name="Oh T.K."/>
            <person name="Yoon J.H."/>
        </authorList>
    </citation>
    <scope>NUCLEOTIDE SEQUENCE [LARGE SCALE GENOMIC DNA]</scope>
    <source>
        <strain evidence="2 3">HDW-15</strain>
    </source>
</reference>
<evidence type="ECO:0000313" key="2">
    <source>
        <dbReference type="EMBL" id="RNF52793.1"/>
    </source>
</evidence>
<keyword evidence="3" id="KW-1185">Reference proteome</keyword>
<name>A0A3M8Q9P0_9GAMM</name>
<dbReference type="RefSeq" id="WP_123094134.1">
    <property type="nucleotide sequence ID" value="NZ_RIZG01000001.1"/>
</dbReference>
<dbReference type="AlphaFoldDB" id="A0A3M8Q9P0"/>
<protein>
    <submittedName>
        <fullName evidence="2">Uncharacterized protein</fullName>
    </submittedName>
</protein>